<dbReference type="EMBL" id="UOFM01000172">
    <property type="protein sequence ID" value="VAW76344.1"/>
    <property type="molecule type" value="Genomic_DNA"/>
</dbReference>
<reference evidence="2" key="1">
    <citation type="submission" date="2018-06" db="EMBL/GenBank/DDBJ databases">
        <authorList>
            <person name="Zhirakovskaya E."/>
        </authorList>
    </citation>
    <scope>NUCLEOTIDE SEQUENCE</scope>
</reference>
<evidence type="ECO:0000313" key="2">
    <source>
        <dbReference type="EMBL" id="VAW76344.1"/>
    </source>
</evidence>
<dbReference type="NCBIfam" id="TIGR00778">
    <property type="entry name" value="ahpD_dom"/>
    <property type="match status" value="1"/>
</dbReference>
<dbReference type="PANTHER" id="PTHR35446">
    <property type="entry name" value="SI:CH211-175M2.5"/>
    <property type="match status" value="1"/>
</dbReference>
<protein>
    <recommendedName>
        <fullName evidence="1">Carboxymuconolactone decarboxylase-like domain-containing protein</fullName>
    </recommendedName>
</protein>
<feature type="domain" description="Carboxymuconolactone decarboxylase-like" evidence="1">
    <location>
        <begin position="4"/>
        <end position="40"/>
    </location>
</feature>
<evidence type="ECO:0000259" key="1">
    <source>
        <dbReference type="Pfam" id="PF02627"/>
    </source>
</evidence>
<proteinExistence type="predicted"/>
<dbReference type="InterPro" id="IPR004675">
    <property type="entry name" value="AhpD_core"/>
</dbReference>
<dbReference type="SUPFAM" id="SSF69118">
    <property type="entry name" value="AhpD-like"/>
    <property type="match status" value="1"/>
</dbReference>
<accession>A0A3B0Z4W1</accession>
<dbReference type="InterPro" id="IPR003779">
    <property type="entry name" value="CMD-like"/>
</dbReference>
<sequence length="95" mass="10132">MSTESDLTQAQREMIALYSSRLNHCSYCVDSHSCVLTGLGTDEILVNALADCSLGPIDDNMQPILTFAGKLTLEPGKISAVDIDAVRAAGTDDRT</sequence>
<dbReference type="Pfam" id="PF02627">
    <property type="entry name" value="CMD"/>
    <property type="match status" value="1"/>
</dbReference>
<dbReference type="PANTHER" id="PTHR35446:SF3">
    <property type="entry name" value="CMD DOMAIN-CONTAINING PROTEIN"/>
    <property type="match status" value="1"/>
</dbReference>
<dbReference type="Gene3D" id="1.20.1290.10">
    <property type="entry name" value="AhpD-like"/>
    <property type="match status" value="1"/>
</dbReference>
<organism evidence="2">
    <name type="scientific">hydrothermal vent metagenome</name>
    <dbReference type="NCBI Taxonomy" id="652676"/>
    <lineage>
        <taxon>unclassified sequences</taxon>
        <taxon>metagenomes</taxon>
        <taxon>ecological metagenomes</taxon>
    </lineage>
</organism>
<dbReference type="AlphaFoldDB" id="A0A3B0Z4W1"/>
<dbReference type="InterPro" id="IPR029032">
    <property type="entry name" value="AhpD-like"/>
</dbReference>
<gene>
    <name evidence="2" type="ORF">MNBD_GAMMA14-92</name>
</gene>
<dbReference type="GO" id="GO:0051920">
    <property type="term" value="F:peroxiredoxin activity"/>
    <property type="evidence" value="ECO:0007669"/>
    <property type="project" value="InterPro"/>
</dbReference>
<name>A0A3B0Z4W1_9ZZZZ</name>